<dbReference type="RefSeq" id="WP_344803257.1">
    <property type="nucleotide sequence ID" value="NZ_BAABAB010000010.1"/>
</dbReference>
<keyword evidence="2" id="KW-1185">Reference proteome</keyword>
<dbReference type="PANTHER" id="PTHR38479">
    <property type="entry name" value="LMO0824 PROTEIN"/>
    <property type="match status" value="1"/>
</dbReference>
<reference evidence="2" key="1">
    <citation type="journal article" date="2019" name="Int. J. Syst. Evol. Microbiol.">
        <title>The Global Catalogue of Microorganisms (GCM) 10K type strain sequencing project: providing services to taxonomists for standard genome sequencing and annotation.</title>
        <authorList>
            <consortium name="The Broad Institute Genomics Platform"/>
            <consortium name="The Broad Institute Genome Sequencing Center for Infectious Disease"/>
            <person name="Wu L."/>
            <person name="Ma J."/>
        </authorList>
    </citation>
    <scope>NUCLEOTIDE SEQUENCE [LARGE SCALE GENOMIC DNA]</scope>
    <source>
        <strain evidence="2">JCM 16929</strain>
    </source>
</reference>
<proteinExistence type="predicted"/>
<protein>
    <recommendedName>
        <fullName evidence="3">Winged helix DNA-binding domain-containing protein</fullName>
    </recommendedName>
</protein>
<accession>A0ABP6ZPB8</accession>
<evidence type="ECO:0008006" key="3">
    <source>
        <dbReference type="Google" id="ProtNLM"/>
    </source>
</evidence>
<dbReference type="Pfam" id="PF06224">
    <property type="entry name" value="AlkZ-like"/>
    <property type="match status" value="1"/>
</dbReference>
<dbReference type="InterPro" id="IPR009351">
    <property type="entry name" value="AlkZ-like"/>
</dbReference>
<name>A0ABP6ZPB8_9ACTN</name>
<dbReference type="Proteomes" id="UP001501490">
    <property type="component" value="Unassembled WGS sequence"/>
</dbReference>
<gene>
    <name evidence="1" type="ORF">GCM10022236_16450</name>
</gene>
<sequence length="375" mass="41086">MRRVDAEELRRTTLARQFPPIEGRDGRAVLDLFERLGPIQSQVPRAPFLTASSRLPGVGYAVVRDLFAGHELLKTTSLRGTVHSTTRADFVRTDAVARHSREPVLRRELGLGELPAGAVAAELERFCGDEWRPRKEVVSHLTEWLDGRGIGFEPSTFSANLIWGHSGLIRRPKDEHWEKRTDTFHRTARDVVALPPRPDPSVALAELVRVHLSAYGPLTRADLAFFFGVRLGEVDAALAVLAAEVEPLIGPDGEPMLDLAEAAGRADAEADPDVRLLPEYDGLLVGYAGPNRTRFCRPEHLARVWAKANGVFSPVVLAGGRIVASWRTVSTGRRTRLELELLPGASPPAEDDLAPQVAALSSVLALCVDDVSIRR</sequence>
<evidence type="ECO:0000313" key="2">
    <source>
        <dbReference type="Proteomes" id="UP001501490"/>
    </source>
</evidence>
<organism evidence="1 2">
    <name type="scientific">Microlunatus ginsengisoli</name>
    <dbReference type="NCBI Taxonomy" id="363863"/>
    <lineage>
        <taxon>Bacteria</taxon>
        <taxon>Bacillati</taxon>
        <taxon>Actinomycetota</taxon>
        <taxon>Actinomycetes</taxon>
        <taxon>Propionibacteriales</taxon>
        <taxon>Propionibacteriaceae</taxon>
        <taxon>Microlunatus</taxon>
    </lineage>
</organism>
<comment type="caution">
    <text evidence="1">The sequence shown here is derived from an EMBL/GenBank/DDBJ whole genome shotgun (WGS) entry which is preliminary data.</text>
</comment>
<dbReference type="PANTHER" id="PTHR38479:SF2">
    <property type="entry name" value="WINGED HELIX DNA-BINDING DOMAIN-CONTAINING PROTEIN"/>
    <property type="match status" value="1"/>
</dbReference>
<evidence type="ECO:0000313" key="1">
    <source>
        <dbReference type="EMBL" id="GAA3615195.1"/>
    </source>
</evidence>
<dbReference type="EMBL" id="BAABAB010000010">
    <property type="protein sequence ID" value="GAA3615195.1"/>
    <property type="molecule type" value="Genomic_DNA"/>
</dbReference>